<dbReference type="GO" id="GO:0006508">
    <property type="term" value="P:proteolysis"/>
    <property type="evidence" value="ECO:0007669"/>
    <property type="project" value="UniProtKB-KW"/>
</dbReference>
<protein>
    <submittedName>
        <fullName evidence="2">Aspartyl protease</fullName>
    </submittedName>
</protein>
<keyword evidence="2" id="KW-0378">Hydrolase</keyword>
<sequence>MISLFFKMKTLFLGLALCLTFVGETLAQNTIQLKEYFRELKQVDVTIAGQPYTFLFDTGGGQTFVSPEVAQKIGRQPYGSATAFRMNGEMFRYQKLDSVEIRVDNVPLFHVTVGVWDLMSILPEGLPKVDGVISLKSFQDRIVTVDLAASRLQIETSATLRKQQGRLTLLPSRFANGLDGSELTIFLGIPHQDRSYWFLLDTGNISEVLLSHQTASGWGLQSDTTVQRTALNPIAIQLGRRKLVSKAAAENIIYDGVLNYDVIRQTRMTINFPAGQVWMH</sequence>
<keyword evidence="1" id="KW-0732">Signal</keyword>
<proteinExistence type="predicted"/>
<dbReference type="SUPFAM" id="SSF50630">
    <property type="entry name" value="Acid proteases"/>
    <property type="match status" value="1"/>
</dbReference>
<dbReference type="GO" id="GO:0008233">
    <property type="term" value="F:peptidase activity"/>
    <property type="evidence" value="ECO:0007669"/>
    <property type="project" value="UniProtKB-KW"/>
</dbReference>
<dbReference type="InterPro" id="IPR034122">
    <property type="entry name" value="Retropepsin-like_bacterial"/>
</dbReference>
<evidence type="ECO:0000313" key="3">
    <source>
        <dbReference type="Proteomes" id="UP000185924"/>
    </source>
</evidence>
<dbReference type="Gene3D" id="2.40.70.10">
    <property type="entry name" value="Acid Proteases"/>
    <property type="match status" value="1"/>
</dbReference>
<accession>A0A1N6TC14</accession>
<dbReference type="AlphaFoldDB" id="A0A1N6TC14"/>
<name>A0A1N6TC14_9BACT</name>
<organism evidence="2 3">
    <name type="scientific">Pontibacter lucknowensis</name>
    <dbReference type="NCBI Taxonomy" id="1077936"/>
    <lineage>
        <taxon>Bacteria</taxon>
        <taxon>Pseudomonadati</taxon>
        <taxon>Bacteroidota</taxon>
        <taxon>Cytophagia</taxon>
        <taxon>Cytophagales</taxon>
        <taxon>Hymenobacteraceae</taxon>
        <taxon>Pontibacter</taxon>
    </lineage>
</organism>
<dbReference type="CDD" id="cd05483">
    <property type="entry name" value="retropepsin_like_bacteria"/>
    <property type="match status" value="1"/>
</dbReference>
<feature type="chain" id="PRO_5013337577" evidence="1">
    <location>
        <begin position="28"/>
        <end position="280"/>
    </location>
</feature>
<evidence type="ECO:0000313" key="2">
    <source>
        <dbReference type="EMBL" id="SIQ50853.1"/>
    </source>
</evidence>
<keyword evidence="2" id="KW-0645">Protease</keyword>
<dbReference type="Pfam" id="PF13650">
    <property type="entry name" value="Asp_protease_2"/>
    <property type="match status" value="1"/>
</dbReference>
<keyword evidence="3" id="KW-1185">Reference proteome</keyword>
<feature type="signal peptide" evidence="1">
    <location>
        <begin position="1"/>
        <end position="27"/>
    </location>
</feature>
<dbReference type="STRING" id="1077936.SAMN05421545_0232"/>
<dbReference type="Proteomes" id="UP000185924">
    <property type="component" value="Unassembled WGS sequence"/>
</dbReference>
<gene>
    <name evidence="2" type="ORF">SAMN05421545_0232</name>
</gene>
<evidence type="ECO:0000256" key="1">
    <source>
        <dbReference type="SAM" id="SignalP"/>
    </source>
</evidence>
<dbReference type="InterPro" id="IPR021109">
    <property type="entry name" value="Peptidase_aspartic_dom_sf"/>
</dbReference>
<reference evidence="3" key="1">
    <citation type="submission" date="2017-01" db="EMBL/GenBank/DDBJ databases">
        <authorList>
            <person name="Varghese N."/>
            <person name="Submissions S."/>
        </authorList>
    </citation>
    <scope>NUCLEOTIDE SEQUENCE [LARGE SCALE GENOMIC DNA]</scope>
    <source>
        <strain evidence="3">DM9</strain>
    </source>
</reference>
<dbReference type="EMBL" id="FTNM01000001">
    <property type="protein sequence ID" value="SIQ50853.1"/>
    <property type="molecule type" value="Genomic_DNA"/>
</dbReference>